<dbReference type="SUPFAM" id="SSF52540">
    <property type="entry name" value="P-loop containing nucleoside triphosphate hydrolases"/>
    <property type="match status" value="1"/>
</dbReference>
<name>A0A1R1PPF6_ZANCU</name>
<evidence type="ECO:0000313" key="4">
    <source>
        <dbReference type="Proteomes" id="UP000188320"/>
    </source>
</evidence>
<dbReference type="PANTHER" id="PTHR47977">
    <property type="entry name" value="RAS-RELATED PROTEIN RAB"/>
    <property type="match status" value="1"/>
</dbReference>
<dbReference type="AlphaFoldDB" id="A0A1R1PPF6"/>
<dbReference type="SMART" id="SM00173">
    <property type="entry name" value="RAS"/>
    <property type="match status" value="1"/>
</dbReference>
<dbReference type="EMBL" id="LSSK01000581">
    <property type="protein sequence ID" value="OMH82830.1"/>
    <property type="molecule type" value="Genomic_DNA"/>
</dbReference>
<dbReference type="SMART" id="SM00175">
    <property type="entry name" value="RAB"/>
    <property type="match status" value="1"/>
</dbReference>
<gene>
    <name evidence="3" type="ORF">AX774_g3673</name>
</gene>
<proteinExistence type="predicted"/>
<dbReference type="Proteomes" id="UP000188320">
    <property type="component" value="Unassembled WGS sequence"/>
</dbReference>
<dbReference type="Pfam" id="PF00071">
    <property type="entry name" value="Ras"/>
    <property type="match status" value="1"/>
</dbReference>
<dbReference type="GO" id="GO:0005525">
    <property type="term" value="F:GTP binding"/>
    <property type="evidence" value="ECO:0007669"/>
    <property type="project" value="UniProtKB-KW"/>
</dbReference>
<accession>A0A1R1PPF6</accession>
<evidence type="ECO:0000256" key="2">
    <source>
        <dbReference type="ARBA" id="ARBA00023134"/>
    </source>
</evidence>
<keyword evidence="4" id="KW-1185">Reference proteome</keyword>
<evidence type="ECO:0000256" key="1">
    <source>
        <dbReference type="ARBA" id="ARBA00022741"/>
    </source>
</evidence>
<dbReference type="InterPro" id="IPR027417">
    <property type="entry name" value="P-loop_NTPase"/>
</dbReference>
<protein>
    <submittedName>
        <fullName evidence="3">Ras-related protein Rab-6B</fullName>
    </submittedName>
</protein>
<dbReference type="InterPro" id="IPR050227">
    <property type="entry name" value="Rab"/>
</dbReference>
<sequence length="196" mass="22196">MATPAESIPLTKYKLVFLGEQSDVSIMMPFDKWKDKKNWVGKTSIVTRFMYDSFDEVYMERFRSLIPSYIRDSAVAIVIYDITDQASFTKTKHWIEDTRAERGNDVILVLVGNKVDISNERKVTTEEGEKYARDVGAIFMETSAKTGYNVKELFKKIARALPYAETPNPDAVKNSMFDVNLNQPPSSFSGSEGCAC</sequence>
<comment type="caution">
    <text evidence="3">The sequence shown here is derived from an EMBL/GenBank/DDBJ whole genome shotgun (WGS) entry which is preliminary data.</text>
</comment>
<organism evidence="3 4">
    <name type="scientific">Zancudomyces culisetae</name>
    <name type="common">Gut fungus</name>
    <name type="synonym">Smittium culisetae</name>
    <dbReference type="NCBI Taxonomy" id="1213189"/>
    <lineage>
        <taxon>Eukaryota</taxon>
        <taxon>Fungi</taxon>
        <taxon>Fungi incertae sedis</taxon>
        <taxon>Zoopagomycota</taxon>
        <taxon>Kickxellomycotina</taxon>
        <taxon>Harpellomycetes</taxon>
        <taxon>Harpellales</taxon>
        <taxon>Legeriomycetaceae</taxon>
        <taxon>Zancudomyces</taxon>
    </lineage>
</organism>
<dbReference type="OrthoDB" id="9989112at2759"/>
<evidence type="ECO:0000313" key="3">
    <source>
        <dbReference type="EMBL" id="OMH82830.1"/>
    </source>
</evidence>
<dbReference type="PROSITE" id="PS51421">
    <property type="entry name" value="RAS"/>
    <property type="match status" value="1"/>
</dbReference>
<keyword evidence="2" id="KW-0342">GTP-binding</keyword>
<dbReference type="PROSITE" id="PS51419">
    <property type="entry name" value="RAB"/>
    <property type="match status" value="1"/>
</dbReference>
<reference evidence="4" key="1">
    <citation type="submission" date="2017-01" db="EMBL/GenBank/DDBJ databases">
        <authorList>
            <person name="Wang Y."/>
            <person name="White M."/>
            <person name="Kvist S."/>
            <person name="Moncalvo J.-M."/>
        </authorList>
    </citation>
    <scope>NUCLEOTIDE SEQUENCE [LARGE SCALE GENOMIC DNA]</scope>
    <source>
        <strain evidence="4">COL-18-3</strain>
    </source>
</reference>
<dbReference type="Gene3D" id="3.40.50.300">
    <property type="entry name" value="P-loop containing nucleotide triphosphate hydrolases"/>
    <property type="match status" value="1"/>
</dbReference>
<dbReference type="GO" id="GO:0003924">
    <property type="term" value="F:GTPase activity"/>
    <property type="evidence" value="ECO:0007669"/>
    <property type="project" value="InterPro"/>
</dbReference>
<dbReference type="InterPro" id="IPR001806">
    <property type="entry name" value="Small_GTPase"/>
</dbReference>
<dbReference type="SMART" id="SM00174">
    <property type="entry name" value="RHO"/>
    <property type="match status" value="1"/>
</dbReference>
<keyword evidence="1" id="KW-0547">Nucleotide-binding</keyword>